<dbReference type="Proteomes" id="UP001330812">
    <property type="component" value="Chromosome"/>
</dbReference>
<dbReference type="SMART" id="SM00345">
    <property type="entry name" value="HTH_GNTR"/>
    <property type="match status" value="1"/>
</dbReference>
<accession>A0ABZ1HUZ9</accession>
<protein>
    <submittedName>
        <fullName evidence="6">GntR family transcriptional regulator</fullName>
    </submittedName>
</protein>
<dbReference type="Pfam" id="PF00392">
    <property type="entry name" value="GntR"/>
    <property type="match status" value="1"/>
</dbReference>
<gene>
    <name evidence="6" type="ORF">VSH64_25165</name>
</gene>
<dbReference type="SUPFAM" id="SSF48008">
    <property type="entry name" value="GntR ligand-binding domain-like"/>
    <property type="match status" value="2"/>
</dbReference>
<dbReference type="PANTHER" id="PTHR43537">
    <property type="entry name" value="TRANSCRIPTIONAL REGULATOR, GNTR FAMILY"/>
    <property type="match status" value="1"/>
</dbReference>
<dbReference type="SUPFAM" id="SSF46785">
    <property type="entry name" value="Winged helix' DNA-binding domain"/>
    <property type="match status" value="1"/>
</dbReference>
<keyword evidence="3" id="KW-0804">Transcription</keyword>
<dbReference type="EMBL" id="CP142149">
    <property type="protein sequence ID" value="WSE26167.1"/>
    <property type="molecule type" value="Genomic_DNA"/>
</dbReference>
<dbReference type="Gene3D" id="1.10.10.10">
    <property type="entry name" value="Winged helix-like DNA-binding domain superfamily/Winged helix DNA-binding domain"/>
    <property type="match status" value="1"/>
</dbReference>
<dbReference type="InterPro" id="IPR008920">
    <property type="entry name" value="TF_FadR/GntR_C"/>
</dbReference>
<evidence type="ECO:0000256" key="1">
    <source>
        <dbReference type="ARBA" id="ARBA00023015"/>
    </source>
</evidence>
<reference evidence="6 7" key="1">
    <citation type="journal article" date="2015" name="Int. J. Syst. Evol. Microbiol.">
        <title>Amycolatopsis rhabdoformis sp. nov., an actinomycete isolated from a tropical forest soil.</title>
        <authorList>
            <person name="Souza W.R."/>
            <person name="Silva R.E."/>
            <person name="Goodfellow M."/>
            <person name="Busarakam K."/>
            <person name="Figueiro F.S."/>
            <person name="Ferreira D."/>
            <person name="Rodrigues-Filho E."/>
            <person name="Moraes L.A.B."/>
            <person name="Zucchi T.D."/>
        </authorList>
    </citation>
    <scope>NUCLEOTIDE SEQUENCE [LARGE SCALE GENOMIC DNA]</scope>
    <source>
        <strain evidence="6 7">NCIMB 14900</strain>
    </source>
</reference>
<evidence type="ECO:0000313" key="6">
    <source>
        <dbReference type="EMBL" id="WSE26167.1"/>
    </source>
</evidence>
<dbReference type="InterPro" id="IPR036388">
    <property type="entry name" value="WH-like_DNA-bd_sf"/>
</dbReference>
<dbReference type="InterPro" id="IPR011711">
    <property type="entry name" value="GntR_C"/>
</dbReference>
<feature type="compositionally biased region" description="Low complexity" evidence="4">
    <location>
        <begin position="122"/>
        <end position="141"/>
    </location>
</feature>
<dbReference type="Pfam" id="PF07729">
    <property type="entry name" value="FCD"/>
    <property type="match status" value="1"/>
</dbReference>
<feature type="region of interest" description="Disordered" evidence="4">
    <location>
        <begin position="121"/>
        <end position="144"/>
    </location>
</feature>
<dbReference type="PANTHER" id="PTHR43537:SF49">
    <property type="entry name" value="TRANSCRIPTIONAL REGULATORY PROTEIN"/>
    <property type="match status" value="1"/>
</dbReference>
<evidence type="ECO:0000313" key="7">
    <source>
        <dbReference type="Proteomes" id="UP001330812"/>
    </source>
</evidence>
<sequence>MSESALSDQLVDELQRRIFSGDIPVGSWLRHAALAEDFGVSRTPVREALRVLGAQGIVTIVQNRGARVNGHSARDIRELGTVRAELEGLAAELAAEHIDDRQLARLRNAWAGFRTSGTELNTASATETATDTATDTATASGDDTDRRHRWAEAHDEFHSVILEASGNRQLALALADMGRRLPRNAGYSAYAGNSRVLRQIEEQHEAIIDAIGAGDTRRARTAMRRHILASAQVLARWIEAQQGIEP</sequence>
<organism evidence="6 7">
    <name type="scientific">Amycolatopsis rhabdoformis</name>
    <dbReference type="NCBI Taxonomy" id="1448059"/>
    <lineage>
        <taxon>Bacteria</taxon>
        <taxon>Bacillati</taxon>
        <taxon>Actinomycetota</taxon>
        <taxon>Actinomycetes</taxon>
        <taxon>Pseudonocardiales</taxon>
        <taxon>Pseudonocardiaceae</taxon>
        <taxon>Amycolatopsis</taxon>
    </lineage>
</organism>
<dbReference type="Gene3D" id="1.20.120.530">
    <property type="entry name" value="GntR ligand-binding domain-like"/>
    <property type="match status" value="1"/>
</dbReference>
<dbReference type="CDD" id="cd07377">
    <property type="entry name" value="WHTH_GntR"/>
    <property type="match status" value="1"/>
</dbReference>
<dbReference type="InterPro" id="IPR000524">
    <property type="entry name" value="Tscrpt_reg_HTH_GntR"/>
</dbReference>
<evidence type="ECO:0000256" key="4">
    <source>
        <dbReference type="SAM" id="MobiDB-lite"/>
    </source>
</evidence>
<keyword evidence="2" id="KW-0238">DNA-binding</keyword>
<name>A0ABZ1HUZ9_9PSEU</name>
<keyword evidence="1" id="KW-0805">Transcription regulation</keyword>
<evidence type="ECO:0000256" key="3">
    <source>
        <dbReference type="ARBA" id="ARBA00023163"/>
    </source>
</evidence>
<dbReference type="RefSeq" id="WP_326565135.1">
    <property type="nucleotide sequence ID" value="NZ_CP142149.1"/>
</dbReference>
<keyword evidence="7" id="KW-1185">Reference proteome</keyword>
<proteinExistence type="predicted"/>
<evidence type="ECO:0000256" key="2">
    <source>
        <dbReference type="ARBA" id="ARBA00023125"/>
    </source>
</evidence>
<dbReference type="SMART" id="SM00895">
    <property type="entry name" value="FCD"/>
    <property type="match status" value="1"/>
</dbReference>
<evidence type="ECO:0000259" key="5">
    <source>
        <dbReference type="PROSITE" id="PS50949"/>
    </source>
</evidence>
<dbReference type="PROSITE" id="PS50949">
    <property type="entry name" value="HTH_GNTR"/>
    <property type="match status" value="1"/>
</dbReference>
<dbReference type="InterPro" id="IPR036390">
    <property type="entry name" value="WH_DNA-bd_sf"/>
</dbReference>
<feature type="domain" description="HTH gntR-type" evidence="5">
    <location>
        <begin position="4"/>
        <end position="71"/>
    </location>
</feature>